<dbReference type="Proteomes" id="UP000694941">
    <property type="component" value="Unplaced"/>
</dbReference>
<keyword evidence="1" id="KW-0433">Leucine-rich repeat</keyword>
<dbReference type="SUPFAM" id="SSF52058">
    <property type="entry name" value="L domain-like"/>
    <property type="match status" value="1"/>
</dbReference>
<dbReference type="Pfam" id="PF13855">
    <property type="entry name" value="LRR_8"/>
    <property type="match status" value="1"/>
</dbReference>
<evidence type="ECO:0000256" key="3">
    <source>
        <dbReference type="ARBA" id="ARBA00022737"/>
    </source>
</evidence>
<organism evidence="4 5">
    <name type="scientific">Limulus polyphemus</name>
    <name type="common">Atlantic horseshoe crab</name>
    <dbReference type="NCBI Taxonomy" id="6850"/>
    <lineage>
        <taxon>Eukaryota</taxon>
        <taxon>Metazoa</taxon>
        <taxon>Ecdysozoa</taxon>
        <taxon>Arthropoda</taxon>
        <taxon>Chelicerata</taxon>
        <taxon>Merostomata</taxon>
        <taxon>Xiphosura</taxon>
        <taxon>Limulidae</taxon>
        <taxon>Limulus</taxon>
    </lineage>
</organism>
<sequence length="366" mass="41135">MAYKSLTERVPRTLICRLEEDKMARKELNHKVSFFSKAIATLLTFQVFAPAAGCPPKENIFPQCTCTTGIVISCNIKTVEDIPVWAFRGYSISRLELTMSQTANKFTFGRYFFMGLTIKFIELKSFSLATLDLMKDFEGLEKSLTGLSVITSSIDNVTSTELQQLNKEFSLFLTLTMEGSMCLLNDDINYIGIPNIKTFTCTGNSGIKKADKAPNYMLSDLSKLEKVDLGGVGFTGIERNVFPSDASKLKIINLRDNQLTKLEVHLFERMPALREVYLQGNKLTTIEKNIFQPVWNQLTHLYVNCNSVVCNCDVAWILYNPKKPANFIPPTCQGSSSTASVSKKFIGLILTDIELEDLCPTWIHFV</sequence>
<name>A0ABM1S4I2_LIMPO</name>
<evidence type="ECO:0000313" key="4">
    <source>
        <dbReference type="Proteomes" id="UP000694941"/>
    </source>
</evidence>
<proteinExistence type="predicted"/>
<dbReference type="RefSeq" id="XP_022238537.1">
    <property type="nucleotide sequence ID" value="XM_022382829.1"/>
</dbReference>
<evidence type="ECO:0000256" key="1">
    <source>
        <dbReference type="ARBA" id="ARBA00022614"/>
    </source>
</evidence>
<dbReference type="InterPro" id="IPR050541">
    <property type="entry name" value="LRR_TM_domain-containing"/>
</dbReference>
<dbReference type="PANTHER" id="PTHR24369:SF210">
    <property type="entry name" value="CHAOPTIN-RELATED"/>
    <property type="match status" value="1"/>
</dbReference>
<keyword evidence="3" id="KW-0677">Repeat</keyword>
<gene>
    <name evidence="5" type="primary">LOC111085226</name>
</gene>
<evidence type="ECO:0000256" key="2">
    <source>
        <dbReference type="ARBA" id="ARBA00022729"/>
    </source>
</evidence>
<reference evidence="5" key="1">
    <citation type="submission" date="2025-08" db="UniProtKB">
        <authorList>
            <consortium name="RefSeq"/>
        </authorList>
    </citation>
    <scope>IDENTIFICATION</scope>
    <source>
        <tissue evidence="5">Muscle</tissue>
    </source>
</reference>
<accession>A0ABM1S4I2</accession>
<dbReference type="InterPro" id="IPR003591">
    <property type="entry name" value="Leu-rich_rpt_typical-subtyp"/>
</dbReference>
<dbReference type="InterPro" id="IPR032675">
    <property type="entry name" value="LRR_dom_sf"/>
</dbReference>
<evidence type="ECO:0000313" key="5">
    <source>
        <dbReference type="RefSeq" id="XP_022238537.1"/>
    </source>
</evidence>
<dbReference type="PANTHER" id="PTHR24369">
    <property type="entry name" value="ANTIGEN BSP, PUTATIVE-RELATED"/>
    <property type="match status" value="1"/>
</dbReference>
<dbReference type="SMART" id="SM00369">
    <property type="entry name" value="LRR_TYP"/>
    <property type="match status" value="3"/>
</dbReference>
<dbReference type="GeneID" id="111085226"/>
<protein>
    <submittedName>
        <fullName evidence="5">Leucine-rich repeat transmembrane neuronal protein 3-like isoform X1</fullName>
    </submittedName>
</protein>
<dbReference type="InterPro" id="IPR001611">
    <property type="entry name" value="Leu-rich_rpt"/>
</dbReference>
<keyword evidence="2" id="KW-0732">Signal</keyword>
<dbReference type="Gene3D" id="3.80.10.10">
    <property type="entry name" value="Ribonuclease Inhibitor"/>
    <property type="match status" value="1"/>
</dbReference>
<keyword evidence="4" id="KW-1185">Reference proteome</keyword>